<dbReference type="InterPro" id="IPR011044">
    <property type="entry name" value="Quino_amine_DH_bsu"/>
</dbReference>
<accession>A0ABP7N0C2</accession>
<evidence type="ECO:0000259" key="3">
    <source>
        <dbReference type="Pfam" id="PF22494"/>
    </source>
</evidence>
<name>A0ABP7N0C2_9GAMM</name>
<feature type="chain" id="PRO_5047322993" description="Choice-of-anchor I domain-containing protein" evidence="2">
    <location>
        <begin position="27"/>
        <end position="755"/>
    </location>
</feature>
<evidence type="ECO:0000313" key="4">
    <source>
        <dbReference type="EMBL" id="GAA3933775.1"/>
    </source>
</evidence>
<feature type="domain" description="Choice-of-anchor I" evidence="3">
    <location>
        <begin position="206"/>
        <end position="754"/>
    </location>
</feature>
<gene>
    <name evidence="4" type="ORF">GCM10022277_32930</name>
</gene>
<proteinExistence type="predicted"/>
<dbReference type="InterPro" id="IPR052956">
    <property type="entry name" value="Mesenchyme-surface_protein"/>
</dbReference>
<dbReference type="InterPro" id="IPR015943">
    <property type="entry name" value="WD40/YVTN_repeat-like_dom_sf"/>
</dbReference>
<dbReference type="Pfam" id="PF22494">
    <property type="entry name" value="choice_anch_I"/>
    <property type="match status" value="1"/>
</dbReference>
<dbReference type="PANTHER" id="PTHR46928">
    <property type="entry name" value="MESENCHYME-SPECIFIC CELL SURFACE GLYCOPROTEIN"/>
    <property type="match status" value="1"/>
</dbReference>
<dbReference type="Proteomes" id="UP001501565">
    <property type="component" value="Unassembled WGS sequence"/>
</dbReference>
<reference evidence="5" key="1">
    <citation type="journal article" date="2019" name="Int. J. Syst. Evol. Microbiol.">
        <title>The Global Catalogue of Microorganisms (GCM) 10K type strain sequencing project: providing services to taxonomists for standard genome sequencing and annotation.</title>
        <authorList>
            <consortium name="The Broad Institute Genomics Platform"/>
            <consortium name="The Broad Institute Genome Sequencing Center for Infectious Disease"/>
            <person name="Wu L."/>
            <person name="Ma J."/>
        </authorList>
    </citation>
    <scope>NUCLEOTIDE SEQUENCE [LARGE SCALE GENOMIC DNA]</scope>
    <source>
        <strain evidence="5">JCM 17551</strain>
    </source>
</reference>
<dbReference type="PANTHER" id="PTHR46928:SF1">
    <property type="entry name" value="MESENCHYME-SPECIFIC CELL SURFACE GLYCOPROTEIN"/>
    <property type="match status" value="1"/>
</dbReference>
<evidence type="ECO:0000256" key="1">
    <source>
        <dbReference type="SAM" id="MobiDB-lite"/>
    </source>
</evidence>
<dbReference type="SUPFAM" id="SSF50969">
    <property type="entry name" value="YVTN repeat-like/Quinoprotein amine dehydrogenase"/>
    <property type="match status" value="1"/>
</dbReference>
<organism evidence="4 5">
    <name type="scientific">Litoribacillus peritrichatus</name>
    <dbReference type="NCBI Taxonomy" id="718191"/>
    <lineage>
        <taxon>Bacteria</taxon>
        <taxon>Pseudomonadati</taxon>
        <taxon>Pseudomonadota</taxon>
        <taxon>Gammaproteobacteria</taxon>
        <taxon>Oceanospirillales</taxon>
        <taxon>Oceanospirillaceae</taxon>
        <taxon>Litoribacillus</taxon>
    </lineage>
</organism>
<dbReference type="EMBL" id="BAABBN010000012">
    <property type="protein sequence ID" value="GAA3933775.1"/>
    <property type="molecule type" value="Genomic_DNA"/>
</dbReference>
<keyword evidence="2" id="KW-0732">Signal</keyword>
<evidence type="ECO:0000313" key="5">
    <source>
        <dbReference type="Proteomes" id="UP001501565"/>
    </source>
</evidence>
<dbReference type="InterPro" id="IPR055188">
    <property type="entry name" value="Choice_anch_I"/>
</dbReference>
<sequence>MARNTMKGVWKLSPVALAMGFGSALLVGCSDNDSGSSSEPRVQTGAFLDSAVQGINYATATQSGATNADGEYNYVAGDTVRFSIGDLVLPAVIATGTVTPLSMTNSENPYDAAANNIARLLQTLDSDSNPENGITITEASHAAAAGLAVTDWADTQTFEAEVAALAPNLVSADQAAKHLEQTLNEVNTTASLTLIGRFAENQLLDEGMSEIVAYHKASESIMVINAAASRVDILNASTLTSNELANPLSASNMTARSQLNIAADVNTETFASGGINSVAVQGNLMAVAVENDNKQQAGVIAFYTLNEEGAATFLKSVTAGALPDNVQISSDGKWVVAANEGEPSKDYTVDPEGSVSVIPVTNGVPADQANQVMFTAFNSGAARSDELPASVRISHPQASVAQDLEPEYVAFSADNTQAFVSLQENNAVAVIDLEAGSVSRIFGLGYKDHSVEGNGLDASNKDDCDAGDIQEGDCTALNNGINIKTYANLRGLYMPDTIASFSQNGVNYVVTANEGDSREYFFEVENEDACTAAGGLDYDEDDGCLSWIDEVRVKDLEDLDLSLNEAVFTDETIADQANLGRLKVLSTEGDTDANGSLENLYSFGTRSFSIFNAATGALVFDSGDDFEQITAQALSTAGFNSTNDENDFDDRSDDKGPEPEALAVGSVGNKTYAFIGLERVGGIMMYDITQPSAPKFVQYTINRDFEVDIEENLAEAGDLAPEGMKFVAAEDSPTNNGLLIVGNEVSGSTTVYEVK</sequence>
<dbReference type="Gene3D" id="2.130.10.10">
    <property type="entry name" value="YVTN repeat-like/Quinoprotein amine dehydrogenase"/>
    <property type="match status" value="1"/>
</dbReference>
<protein>
    <recommendedName>
        <fullName evidence="3">Choice-of-anchor I domain-containing protein</fullName>
    </recommendedName>
</protein>
<evidence type="ECO:0000256" key="2">
    <source>
        <dbReference type="SAM" id="SignalP"/>
    </source>
</evidence>
<feature type="region of interest" description="Disordered" evidence="1">
    <location>
        <begin position="637"/>
        <end position="661"/>
    </location>
</feature>
<keyword evidence="5" id="KW-1185">Reference proteome</keyword>
<dbReference type="PROSITE" id="PS51257">
    <property type="entry name" value="PROKAR_LIPOPROTEIN"/>
    <property type="match status" value="1"/>
</dbReference>
<dbReference type="RefSeq" id="WP_344799684.1">
    <property type="nucleotide sequence ID" value="NZ_BAABBN010000012.1"/>
</dbReference>
<dbReference type="NCBIfam" id="NF038117">
    <property type="entry name" value="choice_anch_I"/>
    <property type="match status" value="1"/>
</dbReference>
<comment type="caution">
    <text evidence="4">The sequence shown here is derived from an EMBL/GenBank/DDBJ whole genome shotgun (WGS) entry which is preliminary data.</text>
</comment>
<feature type="signal peptide" evidence="2">
    <location>
        <begin position="1"/>
        <end position="26"/>
    </location>
</feature>